<sequence>MELKVLTWNLNRASYRRRKLWSYMGELEFDAGFFQEVYMIPNEVRWNYHTFRGEMNTLLLHKDLMLDSMKRNYLEISDNHCIEDFYVSCRIEIGGNSLSLFSIYNYIGPADSDFSEFLDLLYNYIEEGEDLIIIGGDFNINKNFSPSLRRLALLAEEMTGRLSELGFRDVLREEEDPFTFMTPNGGKYQIDYLFVPEGVKILDVWHPPAGEIIETRPRLSDHIPLRVTLEI</sequence>
<dbReference type="AlphaFoldDB" id="A0A371NET0"/>
<accession>A0A371NET0</accession>
<evidence type="ECO:0000313" key="2">
    <source>
        <dbReference type="EMBL" id="REE28426.1"/>
    </source>
</evidence>
<comment type="caution">
    <text evidence="2">The sequence shown here is derived from an EMBL/GenBank/DDBJ whole genome shotgun (WGS) entry which is preliminary data.</text>
</comment>
<evidence type="ECO:0000313" key="3">
    <source>
        <dbReference type="Proteomes" id="UP000256864"/>
    </source>
</evidence>
<dbReference type="SUPFAM" id="SSF56219">
    <property type="entry name" value="DNase I-like"/>
    <property type="match status" value="1"/>
</dbReference>
<keyword evidence="3" id="KW-1185">Reference proteome</keyword>
<dbReference type="Gene3D" id="3.60.10.10">
    <property type="entry name" value="Endonuclease/exonuclease/phosphatase"/>
    <property type="match status" value="1"/>
</dbReference>
<name>A0A371NET0_9EURY</name>
<proteinExistence type="predicted"/>
<evidence type="ECO:0000259" key="1">
    <source>
        <dbReference type="Pfam" id="PF03372"/>
    </source>
</evidence>
<keyword evidence="2" id="KW-0269">Exonuclease</keyword>
<reference evidence="2 3" key="1">
    <citation type="submission" date="2018-07" db="EMBL/GenBank/DDBJ databases">
        <title>Genomic Encyclopedia of Type Strains, Phase IV (KMG-IV): sequencing the most valuable type-strain genomes for metagenomic binning, comparative biology and taxonomic classification.</title>
        <authorList>
            <person name="Goeker M."/>
        </authorList>
    </citation>
    <scope>NUCLEOTIDE SEQUENCE [LARGE SCALE GENOMIC DNA]</scope>
    <source>
        <strain evidence="2 3">DSM 7466</strain>
    </source>
</reference>
<dbReference type="RefSeq" id="WP_013296121.1">
    <property type="nucleotide sequence ID" value="NZ_QREL01000001.1"/>
</dbReference>
<dbReference type="InterPro" id="IPR036691">
    <property type="entry name" value="Endo/exonu/phosph_ase_sf"/>
</dbReference>
<keyword evidence="2" id="KW-0378">Hydrolase</keyword>
<organism evidence="2 3">
    <name type="scientific">Methanothermobacter defluvii</name>
    <dbReference type="NCBI Taxonomy" id="49339"/>
    <lineage>
        <taxon>Archaea</taxon>
        <taxon>Methanobacteriati</taxon>
        <taxon>Methanobacteriota</taxon>
        <taxon>Methanomada group</taxon>
        <taxon>Methanobacteria</taxon>
        <taxon>Methanobacteriales</taxon>
        <taxon>Methanobacteriaceae</taxon>
        <taxon>Methanothermobacter</taxon>
    </lineage>
</organism>
<keyword evidence="2" id="KW-0540">Nuclease</keyword>
<dbReference type="InterPro" id="IPR005135">
    <property type="entry name" value="Endo/exonuclease/phosphatase"/>
</dbReference>
<dbReference type="GO" id="GO:0004527">
    <property type="term" value="F:exonuclease activity"/>
    <property type="evidence" value="ECO:0007669"/>
    <property type="project" value="UniProtKB-KW"/>
</dbReference>
<dbReference type="EMBL" id="QREL01000001">
    <property type="protein sequence ID" value="REE28426.1"/>
    <property type="molecule type" value="Genomic_DNA"/>
</dbReference>
<dbReference type="GeneID" id="86199240"/>
<feature type="domain" description="Endonuclease/exonuclease/phosphatase" evidence="1">
    <location>
        <begin position="6"/>
        <end position="222"/>
    </location>
</feature>
<gene>
    <name evidence="2" type="ORF">C7452_0437</name>
</gene>
<dbReference type="Pfam" id="PF03372">
    <property type="entry name" value="Exo_endo_phos"/>
    <property type="match status" value="1"/>
</dbReference>
<dbReference type="SMR" id="A0A371NET0"/>
<protein>
    <submittedName>
        <fullName evidence="2">Exonuclease III</fullName>
    </submittedName>
</protein>
<dbReference type="Proteomes" id="UP000256864">
    <property type="component" value="Unassembled WGS sequence"/>
</dbReference>